<name>A0A068NJZ3_FIMGI</name>
<proteinExistence type="predicted"/>
<dbReference type="eggNOG" id="COG4409">
    <property type="taxonomic scope" value="Bacteria"/>
</dbReference>
<keyword evidence="2" id="KW-0378">Hydrolase</keyword>
<dbReference type="STRING" id="661478.OP10G_0409"/>
<keyword evidence="3" id="KW-1185">Reference proteome</keyword>
<dbReference type="OrthoDB" id="239169at2"/>
<dbReference type="InterPro" id="IPR036278">
    <property type="entry name" value="Sialidase_sf"/>
</dbReference>
<evidence type="ECO:0000259" key="1">
    <source>
        <dbReference type="Pfam" id="PF13088"/>
    </source>
</evidence>
<accession>A0A068NJZ3</accession>
<reference evidence="2 3" key="1">
    <citation type="journal article" date="2014" name="PLoS ONE">
        <title>The first complete genome sequence of the class fimbriimonadia in the phylum armatimonadetes.</title>
        <authorList>
            <person name="Hu Z.Y."/>
            <person name="Wang Y.Z."/>
            <person name="Im W.T."/>
            <person name="Wang S.Y."/>
            <person name="Zhao G.P."/>
            <person name="Zheng H.J."/>
            <person name="Quan Z.X."/>
        </authorList>
    </citation>
    <scope>NUCLEOTIDE SEQUENCE [LARGE SCALE GENOMIC DNA]</scope>
    <source>
        <strain evidence="2">Gsoil 348</strain>
    </source>
</reference>
<dbReference type="InterPro" id="IPR015943">
    <property type="entry name" value="WD40/YVTN_repeat-like_dom_sf"/>
</dbReference>
<protein>
    <submittedName>
        <fullName evidence="2">Glycosyl hydrolase, BNR repeat-containing protein</fullName>
    </submittedName>
</protein>
<organism evidence="2 3">
    <name type="scientific">Fimbriimonas ginsengisoli Gsoil 348</name>
    <dbReference type="NCBI Taxonomy" id="661478"/>
    <lineage>
        <taxon>Bacteria</taxon>
        <taxon>Bacillati</taxon>
        <taxon>Armatimonadota</taxon>
        <taxon>Fimbriimonadia</taxon>
        <taxon>Fimbriimonadales</taxon>
        <taxon>Fimbriimonadaceae</taxon>
        <taxon>Fimbriimonas</taxon>
    </lineage>
</organism>
<dbReference type="AlphaFoldDB" id="A0A068NJZ3"/>
<dbReference type="HOGENOM" id="CLU_793981_0_0_0"/>
<dbReference type="Gene3D" id="2.120.10.10">
    <property type="match status" value="1"/>
</dbReference>
<dbReference type="GO" id="GO:0016787">
    <property type="term" value="F:hydrolase activity"/>
    <property type="evidence" value="ECO:0007669"/>
    <property type="project" value="UniProtKB-KW"/>
</dbReference>
<dbReference type="RefSeq" id="WP_025227557.1">
    <property type="nucleotide sequence ID" value="NZ_CP007139.1"/>
</dbReference>
<dbReference type="SUPFAM" id="SSF50939">
    <property type="entry name" value="Sialidases"/>
    <property type="match status" value="1"/>
</dbReference>
<dbReference type="Pfam" id="PF13088">
    <property type="entry name" value="BNR_2"/>
    <property type="match status" value="1"/>
</dbReference>
<feature type="domain" description="Sialidase" evidence="1">
    <location>
        <begin position="98"/>
        <end position="255"/>
    </location>
</feature>
<sequence length="349" mass="36481">MPSLLLLSLFLSSPSEPVLVTPAGFLAREPQVAVSGRKVFVACGNKDRLFVVASENGGQSYSPPVALNTPGSLSLGMRRGPRIAVANGVVVVSAVYGKTGGGRDGELLSWRSTDSGRTWSGPAPISDVPGAAREGLHAMAASGDGKLAAAWLDLREGGTQIWASTSNDAGATWSKNLRVYRSPDGHVCECCHPSLAFGPKGELYVMFRNWLGGSRDMYLSTSVDGGRTFDAAQKLGAGTWPLNACPMDGGALAVEADGRVTTAWRRDGHVFTCVPGQPEIDLGEGTQPWVATTKSGTSAVWLHQGEVRTLQGNSVTSLGSGGDPVIASSEAGSIAAWADENGRIWSRRL</sequence>
<dbReference type="EMBL" id="CP007139">
    <property type="protein sequence ID" value="AIE83777.1"/>
    <property type="molecule type" value="Genomic_DNA"/>
</dbReference>
<gene>
    <name evidence="2" type="ORF">OP10G_0409</name>
</gene>
<evidence type="ECO:0000313" key="3">
    <source>
        <dbReference type="Proteomes" id="UP000027982"/>
    </source>
</evidence>
<dbReference type="Proteomes" id="UP000027982">
    <property type="component" value="Chromosome"/>
</dbReference>
<dbReference type="CDD" id="cd15482">
    <property type="entry name" value="Sialidase_non-viral"/>
    <property type="match status" value="1"/>
</dbReference>
<evidence type="ECO:0000313" key="2">
    <source>
        <dbReference type="EMBL" id="AIE83777.1"/>
    </source>
</evidence>
<dbReference type="Gene3D" id="2.130.10.10">
    <property type="entry name" value="YVTN repeat-like/Quinoprotein amine dehydrogenase"/>
    <property type="match status" value="1"/>
</dbReference>
<dbReference type="InterPro" id="IPR011040">
    <property type="entry name" value="Sialidase"/>
</dbReference>
<dbReference type="KEGG" id="fgi:OP10G_0409"/>